<dbReference type="InterPro" id="IPR037066">
    <property type="entry name" value="Plug_dom_sf"/>
</dbReference>
<dbReference type="PROSITE" id="PS01156">
    <property type="entry name" value="TONB_DEPENDENT_REC_2"/>
    <property type="match status" value="1"/>
</dbReference>
<dbReference type="Proteomes" id="UP000324536">
    <property type="component" value="Chromosome"/>
</dbReference>
<organism evidence="19 20">
    <name type="scientific">Acetobacter vaccinii</name>
    <dbReference type="NCBI Taxonomy" id="2592655"/>
    <lineage>
        <taxon>Bacteria</taxon>
        <taxon>Pseudomonadati</taxon>
        <taxon>Pseudomonadota</taxon>
        <taxon>Alphaproteobacteria</taxon>
        <taxon>Acetobacterales</taxon>
        <taxon>Acetobacteraceae</taxon>
        <taxon>Acetobacter</taxon>
    </lineage>
</organism>
<evidence type="ECO:0000313" key="20">
    <source>
        <dbReference type="Proteomes" id="UP000324536"/>
    </source>
</evidence>
<dbReference type="InterPro" id="IPR010105">
    <property type="entry name" value="TonB_sidphr_rcpt"/>
</dbReference>
<comment type="similarity">
    <text evidence="2 14 16">Belongs to the TonB-dependent receptor family.</text>
</comment>
<keyword evidence="10 16" id="KW-0798">TonB box</keyword>
<dbReference type="SUPFAM" id="SSF56935">
    <property type="entry name" value="Porins"/>
    <property type="match status" value="1"/>
</dbReference>
<dbReference type="InterPro" id="IPR000531">
    <property type="entry name" value="Beta-barrel_TonB"/>
</dbReference>
<evidence type="ECO:0000256" key="13">
    <source>
        <dbReference type="ARBA" id="ARBA00023237"/>
    </source>
</evidence>
<keyword evidence="6 14" id="KW-0812">Transmembrane</keyword>
<evidence type="ECO:0000256" key="14">
    <source>
        <dbReference type="PROSITE-ProRule" id="PRU01360"/>
    </source>
</evidence>
<dbReference type="EMBL" id="CP043506">
    <property type="protein sequence ID" value="QEO18183.1"/>
    <property type="molecule type" value="Genomic_DNA"/>
</dbReference>
<evidence type="ECO:0000259" key="17">
    <source>
        <dbReference type="Pfam" id="PF00593"/>
    </source>
</evidence>
<keyword evidence="13 14" id="KW-0998">Cell outer membrane</keyword>
<dbReference type="InterPro" id="IPR036942">
    <property type="entry name" value="Beta-barrel_TonB_sf"/>
</dbReference>
<dbReference type="InterPro" id="IPR010917">
    <property type="entry name" value="TonB_rcpt_CS"/>
</dbReference>
<keyword evidence="9" id="KW-0406">Ion transport</keyword>
<keyword evidence="3 14" id="KW-0813">Transport</keyword>
<name>A0A5C1YR19_9PROT</name>
<dbReference type="Pfam" id="PF00593">
    <property type="entry name" value="TonB_dep_Rec_b-barrel"/>
    <property type="match status" value="1"/>
</dbReference>
<evidence type="ECO:0000256" key="9">
    <source>
        <dbReference type="ARBA" id="ARBA00023065"/>
    </source>
</evidence>
<dbReference type="InterPro" id="IPR012910">
    <property type="entry name" value="Plug_dom"/>
</dbReference>
<feature type="short sequence motif" description="TonB C-terminal box" evidence="15">
    <location>
        <begin position="717"/>
        <end position="734"/>
    </location>
</feature>
<keyword evidence="4 14" id="KW-1134">Transmembrane beta strand</keyword>
<keyword evidence="5" id="KW-0410">Iron transport</keyword>
<dbReference type="Pfam" id="PF07715">
    <property type="entry name" value="Plug"/>
    <property type="match status" value="1"/>
</dbReference>
<reference evidence="19 20" key="1">
    <citation type="submission" date="2019-09" db="EMBL/GenBank/DDBJ databases">
        <title>Genome sequencing of strain KACC 21233.</title>
        <authorList>
            <person name="Heo J."/>
            <person name="Kim S.-J."/>
            <person name="Kim J.-S."/>
            <person name="Hong S.-B."/>
            <person name="Kwon S.-W."/>
        </authorList>
    </citation>
    <scope>NUCLEOTIDE SEQUENCE [LARGE SCALE GENOMIC DNA]</scope>
    <source>
        <strain evidence="19 20">KACC 21233</strain>
    </source>
</reference>
<evidence type="ECO:0000259" key="18">
    <source>
        <dbReference type="Pfam" id="PF07715"/>
    </source>
</evidence>
<dbReference type="GO" id="GO:0015891">
    <property type="term" value="P:siderophore transport"/>
    <property type="evidence" value="ECO:0007669"/>
    <property type="project" value="InterPro"/>
</dbReference>
<dbReference type="GO" id="GO:0009279">
    <property type="term" value="C:cell outer membrane"/>
    <property type="evidence" value="ECO:0007669"/>
    <property type="project" value="UniProtKB-SubCell"/>
</dbReference>
<keyword evidence="11 14" id="KW-0472">Membrane</keyword>
<protein>
    <submittedName>
        <fullName evidence="19">TonB-dependent receptor</fullName>
    </submittedName>
</protein>
<dbReference type="AlphaFoldDB" id="A0A5C1YR19"/>
<evidence type="ECO:0000256" key="2">
    <source>
        <dbReference type="ARBA" id="ARBA00009810"/>
    </source>
</evidence>
<keyword evidence="20" id="KW-1185">Reference proteome</keyword>
<accession>A0A5C1YR19</accession>
<dbReference type="InterPro" id="IPR039426">
    <property type="entry name" value="TonB-dep_rcpt-like"/>
</dbReference>
<evidence type="ECO:0000256" key="16">
    <source>
        <dbReference type="RuleBase" id="RU003357"/>
    </source>
</evidence>
<sequence length="734" mass="80701">MLWKDQLLSRSFGLFAFAGLVTCVPEGSLIAASADHLPKIKKENRKSVAKTDLKAKEAATVSRSAENVVVHSGGVGRALNAAVNDGALGRRSVFDTPFSVVSVGAAAIQARQATDINAVFAQDSSVTIANSGSGAASGASFKIRGLAVDSLNGYKVDGLAIPYWSIDLPVENFESIQMIKGASAFMYGFGAPGGVVNFEIKKPHDLSTLSLEAGYRSDAVFRQMIDAGGTLIDRERLRYRFSFSNEIGNLFNGGTMRRDGVTLAFDGKITSSLKWDASMFFMKTLQENMINTLSIASTVTSLPSVSGRTQLGARGSWKTNDMKVVTAGLTWEINQNWHSRLSYRYSVLDEDFPGTIMTMTNNQGDYHDNAFFIQRQWWYNQIQEVTEGHVDTGPFRHDIVAGVSWEHQLYDTDANATTNTVISTGNIFNDIPSLSGHTPADFYHPRLYHYIDYQQIAPFLSDTVTWHNWSLLAGFRYTWYSENDFSPTGARTASHRNTPITPVFALTYKVDPGLNVYFSYVQAMQSGGQAGSSNVNRNEVFAPMESSNYELGIKIARKKWSLTGALFRLDSGTGYTNAQNYYMQDGLARYQGVEINGAFAVTPRLTVSGGITYLSARYQKAASAIIGNHVEGTAPLQASAQLHYRVPRVEGLSLDAYFRYVDSMYDGAANTLSLPSYRVWDIGANYALPVGKHHLTFRGMIRNLGGQRYWTTYGNMAALPGDPRTVSLSARIDF</sequence>
<dbReference type="RefSeq" id="WP_149279846.1">
    <property type="nucleotide sequence ID" value="NZ_CP043506.1"/>
</dbReference>
<dbReference type="NCBIfam" id="TIGR01783">
    <property type="entry name" value="TonB-siderophor"/>
    <property type="match status" value="1"/>
</dbReference>
<evidence type="ECO:0000256" key="1">
    <source>
        <dbReference type="ARBA" id="ARBA00004571"/>
    </source>
</evidence>
<evidence type="ECO:0000256" key="3">
    <source>
        <dbReference type="ARBA" id="ARBA00022448"/>
    </source>
</evidence>
<gene>
    <name evidence="19" type="ORF">FLP30_10985</name>
</gene>
<dbReference type="Gene3D" id="2.40.170.20">
    <property type="entry name" value="TonB-dependent receptor, beta-barrel domain"/>
    <property type="match status" value="1"/>
</dbReference>
<dbReference type="KEGG" id="acek:FLP30_10985"/>
<keyword evidence="12 19" id="KW-0675">Receptor</keyword>
<evidence type="ECO:0000256" key="11">
    <source>
        <dbReference type="ARBA" id="ARBA00023136"/>
    </source>
</evidence>
<evidence type="ECO:0000256" key="6">
    <source>
        <dbReference type="ARBA" id="ARBA00022692"/>
    </source>
</evidence>
<dbReference type="OrthoDB" id="9760333at2"/>
<keyword evidence="7" id="KW-0732">Signal</keyword>
<evidence type="ECO:0000256" key="5">
    <source>
        <dbReference type="ARBA" id="ARBA00022496"/>
    </source>
</evidence>
<proteinExistence type="inferred from homology"/>
<dbReference type="CDD" id="cd01347">
    <property type="entry name" value="ligand_gated_channel"/>
    <property type="match status" value="1"/>
</dbReference>
<keyword evidence="8" id="KW-0408">Iron</keyword>
<dbReference type="Gene3D" id="2.170.130.10">
    <property type="entry name" value="TonB-dependent receptor, plug domain"/>
    <property type="match status" value="1"/>
</dbReference>
<evidence type="ECO:0000256" key="4">
    <source>
        <dbReference type="ARBA" id="ARBA00022452"/>
    </source>
</evidence>
<dbReference type="GO" id="GO:0038023">
    <property type="term" value="F:signaling receptor activity"/>
    <property type="evidence" value="ECO:0007669"/>
    <property type="project" value="InterPro"/>
</dbReference>
<evidence type="ECO:0000256" key="15">
    <source>
        <dbReference type="PROSITE-ProRule" id="PRU10144"/>
    </source>
</evidence>
<feature type="domain" description="TonB-dependent receptor plug" evidence="18">
    <location>
        <begin position="93"/>
        <end position="195"/>
    </location>
</feature>
<dbReference type="PROSITE" id="PS52016">
    <property type="entry name" value="TONB_DEPENDENT_REC_3"/>
    <property type="match status" value="1"/>
</dbReference>
<evidence type="ECO:0000256" key="7">
    <source>
        <dbReference type="ARBA" id="ARBA00022729"/>
    </source>
</evidence>
<dbReference type="PANTHER" id="PTHR32552:SF82">
    <property type="entry name" value="FCUA PROTEIN"/>
    <property type="match status" value="1"/>
</dbReference>
<evidence type="ECO:0000256" key="10">
    <source>
        <dbReference type="ARBA" id="ARBA00023077"/>
    </source>
</evidence>
<comment type="subcellular location">
    <subcellularLocation>
        <location evidence="1 14">Cell outer membrane</location>
        <topology evidence="1 14">Multi-pass membrane protein</topology>
    </subcellularLocation>
</comment>
<evidence type="ECO:0000256" key="12">
    <source>
        <dbReference type="ARBA" id="ARBA00023170"/>
    </source>
</evidence>
<evidence type="ECO:0000313" key="19">
    <source>
        <dbReference type="EMBL" id="QEO18183.1"/>
    </source>
</evidence>
<dbReference type="GO" id="GO:0015344">
    <property type="term" value="F:siderophore uptake transmembrane transporter activity"/>
    <property type="evidence" value="ECO:0007669"/>
    <property type="project" value="TreeGrafter"/>
</dbReference>
<evidence type="ECO:0000256" key="8">
    <source>
        <dbReference type="ARBA" id="ARBA00023004"/>
    </source>
</evidence>
<dbReference type="PANTHER" id="PTHR32552">
    <property type="entry name" value="FERRICHROME IRON RECEPTOR-RELATED"/>
    <property type="match status" value="1"/>
</dbReference>
<feature type="domain" description="TonB-dependent receptor-like beta-barrel" evidence="17">
    <location>
        <begin position="306"/>
        <end position="704"/>
    </location>
</feature>